<evidence type="ECO:0000313" key="2">
    <source>
        <dbReference type="EMBL" id="RIV20511.1"/>
    </source>
</evidence>
<evidence type="ECO:0000313" key="3">
    <source>
        <dbReference type="Proteomes" id="UP000283523"/>
    </source>
</evidence>
<dbReference type="Proteomes" id="UP000283523">
    <property type="component" value="Unassembled WGS sequence"/>
</dbReference>
<dbReference type="AlphaFoldDB" id="A0A418M442"/>
<feature type="region of interest" description="Disordered" evidence="1">
    <location>
        <begin position="459"/>
        <end position="479"/>
    </location>
</feature>
<evidence type="ECO:0000256" key="1">
    <source>
        <dbReference type="SAM" id="MobiDB-lite"/>
    </source>
</evidence>
<comment type="caution">
    <text evidence="2">The sequence shown here is derived from an EMBL/GenBank/DDBJ whole genome shotgun (WGS) entry which is preliminary data.</text>
</comment>
<organism evidence="2 3">
    <name type="scientific">Fibrisoma montanum</name>
    <dbReference type="NCBI Taxonomy" id="2305895"/>
    <lineage>
        <taxon>Bacteria</taxon>
        <taxon>Pseudomonadati</taxon>
        <taxon>Bacteroidota</taxon>
        <taxon>Cytophagia</taxon>
        <taxon>Cytophagales</taxon>
        <taxon>Spirosomataceae</taxon>
        <taxon>Fibrisoma</taxon>
    </lineage>
</organism>
<sequence>MITNFYQFMIAITNVLGLTLELVPGQALVTEQVCAWTADDELPGEFSYPIKFPLNESNLRFLQLQFRPDSTHPEMELPVTVNLEGVLYRRCLLSYRIVDDKGDGFLKIDSSEAYDKLRNLSLLEALPDRIHLGDGIQPGGQLSLKTLRQRMYELAQLKPGLFPCVFFPIRNDSFFEADITNEYENTRKVPGFVRQVYVNAFNGQFLTDSSTVTGYPICPQFYLSWVLERIMNLAGYRIEGNFLSDPEVQMLTVTGMTAMEVKRSITAPLGHTVTAGMHLPDMSVSDFLKAIKGRYGLAITFNANTRICTIVQFKKTVQSGTVQDLTAYQTGRYSVDKALDRGFRVIDFIDEQDELYKDAKGNVVRPAPFVIGKGLDELQLRCGTTQAILEASPIVNAAQAGGHWIVPTVKQAGNTVDGAYQASERYLDQEGKRKNNIGLKLISYRGMSVDTKGNAYPLGTPDIRNGKQEPIGKQSTSLGGRSGLWRSGLRDYYHFRDQAQPITQPLLLPVAVLAQLKLHEPVGLTLKDQIRRSYLVTKLSAESPGSEGRVRVRLECLTLPSGLELSAEADLPLVWVSMAVTHKSVTDPPAGVPAYHIETTVTLSFWANAQKTQPYITQGLAVTLRQRKDYRYDARLGPFGYGSDPRAGQQFDYLTTVVCNGSSMVLPTPFVTEKREYDSTKRIIDQYKGFVQLDPGDDYNVIV</sequence>
<proteinExistence type="predicted"/>
<reference evidence="2 3" key="1">
    <citation type="submission" date="2018-08" db="EMBL/GenBank/DDBJ databases">
        <title>Fibrisoma montanum sp. nov., isolated from Danxia mountain soil.</title>
        <authorList>
            <person name="Huang Y."/>
        </authorList>
    </citation>
    <scope>NUCLEOTIDE SEQUENCE [LARGE SCALE GENOMIC DNA]</scope>
    <source>
        <strain evidence="2 3">HYT19</strain>
    </source>
</reference>
<gene>
    <name evidence="2" type="ORF">DYU11_20925</name>
</gene>
<dbReference type="EMBL" id="QXED01000006">
    <property type="protein sequence ID" value="RIV20511.1"/>
    <property type="molecule type" value="Genomic_DNA"/>
</dbReference>
<accession>A0A418M442</accession>
<keyword evidence="3" id="KW-1185">Reference proteome</keyword>
<protein>
    <submittedName>
        <fullName evidence="2">Uncharacterized protein</fullName>
    </submittedName>
</protein>
<name>A0A418M442_9BACT</name>